<gene>
    <name evidence="4" type="ORF">GSONMT00059579001</name>
</gene>
<feature type="region of interest" description="Disordered" evidence="1">
    <location>
        <begin position="284"/>
        <end position="348"/>
    </location>
</feature>
<organism evidence="4 5">
    <name type="scientific">Oncorhynchus mykiss</name>
    <name type="common">Rainbow trout</name>
    <name type="synonym">Salmo gairdneri</name>
    <dbReference type="NCBI Taxonomy" id="8022"/>
    <lineage>
        <taxon>Eukaryota</taxon>
        <taxon>Metazoa</taxon>
        <taxon>Chordata</taxon>
        <taxon>Craniata</taxon>
        <taxon>Vertebrata</taxon>
        <taxon>Euteleostomi</taxon>
        <taxon>Actinopterygii</taxon>
        <taxon>Neopterygii</taxon>
        <taxon>Teleostei</taxon>
        <taxon>Protacanthopterygii</taxon>
        <taxon>Salmoniformes</taxon>
        <taxon>Salmonidae</taxon>
        <taxon>Salmoninae</taxon>
        <taxon>Oncorhynchus</taxon>
    </lineage>
</organism>
<dbReference type="Pfam" id="PF02194">
    <property type="entry name" value="PXA"/>
    <property type="match status" value="1"/>
</dbReference>
<dbReference type="EMBL" id="FR920110">
    <property type="protein sequence ID" value="CDQ95202.1"/>
    <property type="molecule type" value="Genomic_DNA"/>
</dbReference>
<dbReference type="GO" id="GO:0035091">
    <property type="term" value="F:phosphatidylinositol binding"/>
    <property type="evidence" value="ECO:0007669"/>
    <property type="project" value="InterPro"/>
</dbReference>
<dbReference type="SMART" id="SM00313">
    <property type="entry name" value="PXA"/>
    <property type="match status" value="1"/>
</dbReference>
<sequence length="506" mass="56658">MPPPEGSGPNPNHWALSELLGQRRLVVLGVLVAWMVLFHLLVNVWLLCLFTSLLVVLGGWLGSRAALDANSLLHLEHFVPLGRSQPALHSPESEWRLDHEIQSAVHKAIRDFVSSWYHTMLTEEEGLGEFEHIMRDAMLDSVMELKERARCVDRRALVQRTLELCGCHLQSYMTAREMMKQAEARLGMQDRDSSSTPSLWELYSQADAPHPALASPATELSYSRAVVDLLMQVLVPFPHLETRTGRYMVGELITCNVLLPLVSRVSDPDWLNLTIVDLFTKAKESPDESLDELPDTPVQLHRSQTQQELWTQTRSTSWLQTPRDQNESSNSPTPPKPATPDSLESMESYHTAVPDLKEETRHRLYQVVDSDLESPSTESNQLSVESLDQMDSEEDQTDSFCDCTSPTNFCSVFEDEPPGCFGNLKVLGPKVSEQPHWPAGMAEELPPGCPVPPGRLCLTPFSFEPLSSPDGPVLIQNLRITGAVTAKEHRSTGSHPYTLYTVKVRL</sequence>
<dbReference type="Proteomes" id="UP000193380">
    <property type="component" value="Unassembled WGS sequence"/>
</dbReference>
<feature type="transmembrane region" description="Helical" evidence="2">
    <location>
        <begin position="44"/>
        <end position="62"/>
    </location>
</feature>
<dbReference type="STRING" id="8022.A0A060YUF7"/>
<evidence type="ECO:0000313" key="4">
    <source>
        <dbReference type="EMBL" id="CDQ95202.1"/>
    </source>
</evidence>
<feature type="compositionally biased region" description="Acidic residues" evidence="1">
    <location>
        <begin position="388"/>
        <end position="397"/>
    </location>
</feature>
<feature type="transmembrane region" description="Helical" evidence="2">
    <location>
        <begin position="20"/>
        <end position="37"/>
    </location>
</feature>
<evidence type="ECO:0000256" key="2">
    <source>
        <dbReference type="SAM" id="Phobius"/>
    </source>
</evidence>
<dbReference type="PANTHER" id="PTHR22775:SF33">
    <property type="entry name" value="SNX19A PROTEIN"/>
    <property type="match status" value="1"/>
</dbReference>
<keyword evidence="2" id="KW-0472">Membrane</keyword>
<reference evidence="4" key="1">
    <citation type="journal article" date="2014" name="Nat. Commun.">
        <title>The rainbow trout genome provides novel insights into evolution after whole-genome duplication in vertebrates.</title>
        <authorList>
            <person name="Berthelot C."/>
            <person name="Brunet F."/>
            <person name="Chalopin D."/>
            <person name="Juanchich A."/>
            <person name="Bernard M."/>
            <person name="Noel B."/>
            <person name="Bento P."/>
            <person name="Da Silva C."/>
            <person name="Labadie K."/>
            <person name="Alberti A."/>
            <person name="Aury J.M."/>
            <person name="Louis A."/>
            <person name="Dehais P."/>
            <person name="Bardou P."/>
            <person name="Montfort J."/>
            <person name="Klopp C."/>
            <person name="Cabau C."/>
            <person name="Gaspin C."/>
            <person name="Thorgaard G.H."/>
            <person name="Boussaha M."/>
            <person name="Quillet E."/>
            <person name="Guyomard R."/>
            <person name="Galiana D."/>
            <person name="Bobe J."/>
            <person name="Volff J.N."/>
            <person name="Genet C."/>
            <person name="Wincker P."/>
            <person name="Jaillon O."/>
            <person name="Roest Crollius H."/>
            <person name="Guiguen Y."/>
        </authorList>
    </citation>
    <scope>NUCLEOTIDE SEQUENCE [LARGE SCALE GENOMIC DNA]</scope>
</reference>
<name>A0A060YUF7_ONCMY</name>
<dbReference type="PANTHER" id="PTHR22775">
    <property type="entry name" value="SORTING NEXIN"/>
    <property type="match status" value="1"/>
</dbReference>
<dbReference type="PaxDb" id="8022-A0A060YUF7"/>
<evidence type="ECO:0000259" key="3">
    <source>
        <dbReference type="PROSITE" id="PS51207"/>
    </source>
</evidence>
<evidence type="ECO:0000256" key="1">
    <source>
        <dbReference type="SAM" id="MobiDB-lite"/>
    </source>
</evidence>
<dbReference type="InterPro" id="IPR003114">
    <property type="entry name" value="Phox_assoc"/>
</dbReference>
<feature type="compositionally biased region" description="Polar residues" evidence="1">
    <location>
        <begin position="301"/>
        <end position="331"/>
    </location>
</feature>
<dbReference type="Gene3D" id="3.30.1520.10">
    <property type="entry name" value="Phox-like domain"/>
    <property type="match status" value="1"/>
</dbReference>
<feature type="region of interest" description="Disordered" evidence="1">
    <location>
        <begin position="368"/>
        <end position="399"/>
    </location>
</feature>
<dbReference type="InterPro" id="IPR036871">
    <property type="entry name" value="PX_dom_sf"/>
</dbReference>
<accession>A0A060YUF7</accession>
<feature type="domain" description="PXA" evidence="3">
    <location>
        <begin position="94"/>
        <end position="283"/>
    </location>
</feature>
<reference evidence="4" key="2">
    <citation type="submission" date="2014-03" db="EMBL/GenBank/DDBJ databases">
        <authorList>
            <person name="Genoscope - CEA"/>
        </authorList>
    </citation>
    <scope>NUCLEOTIDE SEQUENCE</scope>
</reference>
<feature type="compositionally biased region" description="Polar residues" evidence="1">
    <location>
        <begin position="373"/>
        <end position="386"/>
    </location>
</feature>
<keyword evidence="2" id="KW-0812">Transmembrane</keyword>
<keyword evidence="2" id="KW-1133">Transmembrane helix</keyword>
<dbReference type="PROSITE" id="PS51207">
    <property type="entry name" value="PXA"/>
    <property type="match status" value="1"/>
</dbReference>
<proteinExistence type="predicted"/>
<protein>
    <recommendedName>
        <fullName evidence="3">PXA domain-containing protein</fullName>
    </recommendedName>
</protein>
<evidence type="ECO:0000313" key="5">
    <source>
        <dbReference type="Proteomes" id="UP000193380"/>
    </source>
</evidence>
<dbReference type="AlphaFoldDB" id="A0A060YUF7"/>